<name>A0AA41T719_SCICA</name>
<feature type="domain" description="G-protein coupled receptors family 1 profile" evidence="6">
    <location>
        <begin position="1"/>
        <end position="116"/>
    </location>
</feature>
<evidence type="ECO:0000256" key="4">
    <source>
        <dbReference type="ARBA" id="ARBA00023136"/>
    </source>
</evidence>
<evidence type="ECO:0000313" key="8">
    <source>
        <dbReference type="Proteomes" id="UP001166674"/>
    </source>
</evidence>
<gene>
    <name evidence="7" type="ORF">SUZIE_187060</name>
</gene>
<keyword evidence="3" id="KW-1133">Transmembrane helix</keyword>
<evidence type="ECO:0000256" key="5">
    <source>
        <dbReference type="ARBA" id="ARBA00023170"/>
    </source>
</evidence>
<comment type="caution">
    <text evidence="7">The sequence shown here is derived from an EMBL/GenBank/DDBJ whole genome shotgun (WGS) entry which is preliminary data.</text>
</comment>
<dbReference type="PROSITE" id="PS50262">
    <property type="entry name" value="G_PROTEIN_RECEP_F1_2"/>
    <property type="match status" value="1"/>
</dbReference>
<evidence type="ECO:0000313" key="7">
    <source>
        <dbReference type="EMBL" id="MBZ3886245.1"/>
    </source>
</evidence>
<reference evidence="7" key="1">
    <citation type="submission" date="2020-03" db="EMBL/GenBank/DDBJ databases">
        <title>Studies in the Genomics of Life Span.</title>
        <authorList>
            <person name="Glass D."/>
        </authorList>
    </citation>
    <scope>NUCLEOTIDE SEQUENCE</scope>
    <source>
        <strain evidence="7">SUZIE</strain>
        <tissue evidence="7">Muscle</tissue>
    </source>
</reference>
<dbReference type="GO" id="GO:0004930">
    <property type="term" value="F:G protein-coupled receptor activity"/>
    <property type="evidence" value="ECO:0007669"/>
    <property type="project" value="InterPro"/>
</dbReference>
<evidence type="ECO:0000256" key="3">
    <source>
        <dbReference type="ARBA" id="ARBA00022989"/>
    </source>
</evidence>
<dbReference type="Gene3D" id="1.20.1070.10">
    <property type="entry name" value="Rhodopsin 7-helix transmembrane proteins"/>
    <property type="match status" value="1"/>
</dbReference>
<dbReference type="SUPFAM" id="SSF81321">
    <property type="entry name" value="Family A G protein-coupled receptor-like"/>
    <property type="match status" value="1"/>
</dbReference>
<dbReference type="EMBL" id="JAATJV010406531">
    <property type="protein sequence ID" value="MBZ3886245.1"/>
    <property type="molecule type" value="Genomic_DNA"/>
</dbReference>
<keyword evidence="8" id="KW-1185">Reference proteome</keyword>
<dbReference type="InterPro" id="IPR000276">
    <property type="entry name" value="GPCR_Rhodpsn"/>
</dbReference>
<keyword evidence="4" id="KW-0472">Membrane</keyword>
<dbReference type="Proteomes" id="UP001166674">
    <property type="component" value="Unassembled WGS sequence"/>
</dbReference>
<dbReference type="GO" id="GO:0016020">
    <property type="term" value="C:membrane"/>
    <property type="evidence" value="ECO:0007669"/>
    <property type="project" value="UniProtKB-SubCell"/>
</dbReference>
<dbReference type="PANTHER" id="PTHR26453">
    <property type="entry name" value="OLFACTORY RECEPTOR"/>
    <property type="match status" value="1"/>
</dbReference>
<keyword evidence="2" id="KW-0812">Transmembrane</keyword>
<proteinExistence type="predicted"/>
<protein>
    <submittedName>
        <fullName evidence="7">Olfactory receptor 2M2</fullName>
    </submittedName>
</protein>
<dbReference type="InterPro" id="IPR017452">
    <property type="entry name" value="GPCR_Rhodpsn_7TM"/>
</dbReference>
<sequence length="116" mass="13072">MYFLLNQLSLMDLMLICNTVHKMAFNYLSARNSISLADSGTQIFFYMFLMGAECFLLVAKVYDLYVTICHPLRYPVLMNQKVCGLMADSSWVLGSLYGITEAAVVLIQHIKISGTL</sequence>
<evidence type="ECO:0000256" key="2">
    <source>
        <dbReference type="ARBA" id="ARBA00022692"/>
    </source>
</evidence>
<accession>A0AA41T719</accession>
<keyword evidence="5 7" id="KW-0675">Receptor</keyword>
<evidence type="ECO:0000259" key="6">
    <source>
        <dbReference type="PROSITE" id="PS50262"/>
    </source>
</evidence>
<evidence type="ECO:0000256" key="1">
    <source>
        <dbReference type="ARBA" id="ARBA00004141"/>
    </source>
</evidence>
<organism evidence="7 8">
    <name type="scientific">Sciurus carolinensis</name>
    <name type="common">Eastern gray squirrel</name>
    <dbReference type="NCBI Taxonomy" id="30640"/>
    <lineage>
        <taxon>Eukaryota</taxon>
        <taxon>Metazoa</taxon>
        <taxon>Chordata</taxon>
        <taxon>Craniata</taxon>
        <taxon>Vertebrata</taxon>
        <taxon>Euteleostomi</taxon>
        <taxon>Mammalia</taxon>
        <taxon>Eutheria</taxon>
        <taxon>Euarchontoglires</taxon>
        <taxon>Glires</taxon>
        <taxon>Rodentia</taxon>
        <taxon>Sciuromorpha</taxon>
        <taxon>Sciuridae</taxon>
        <taxon>Sciurinae</taxon>
        <taxon>Sciurini</taxon>
        <taxon>Sciurus</taxon>
    </lineage>
</organism>
<dbReference type="Pfam" id="PF00001">
    <property type="entry name" value="7tm_1"/>
    <property type="match status" value="1"/>
</dbReference>
<dbReference type="AlphaFoldDB" id="A0AA41T719"/>
<comment type="subcellular location">
    <subcellularLocation>
        <location evidence="1">Membrane</location>
        <topology evidence="1">Multi-pass membrane protein</topology>
    </subcellularLocation>
</comment>